<dbReference type="Gene3D" id="3.90.228.10">
    <property type="match status" value="1"/>
</dbReference>
<evidence type="ECO:0000256" key="5">
    <source>
        <dbReference type="ARBA" id="ARBA00022723"/>
    </source>
</evidence>
<gene>
    <name evidence="20" type="ORF">K402DRAFT_419886</name>
</gene>
<evidence type="ECO:0000256" key="13">
    <source>
        <dbReference type="ARBA" id="ARBA00024347"/>
    </source>
</evidence>
<keyword evidence="7" id="KW-0013">ADP-ribosylation</keyword>
<evidence type="ECO:0000256" key="12">
    <source>
        <dbReference type="ARBA" id="ARBA00023242"/>
    </source>
</evidence>
<comment type="subcellular location">
    <subcellularLocation>
        <location evidence="1">Nucleus</location>
    </subcellularLocation>
</comment>
<dbReference type="InterPro" id="IPR050800">
    <property type="entry name" value="ARTD/PARP"/>
</dbReference>
<evidence type="ECO:0000256" key="1">
    <source>
        <dbReference type="ARBA" id="ARBA00004123"/>
    </source>
</evidence>
<evidence type="ECO:0000256" key="9">
    <source>
        <dbReference type="ARBA" id="ARBA00022833"/>
    </source>
</evidence>
<evidence type="ECO:0000256" key="4">
    <source>
        <dbReference type="ARBA" id="ARBA00022695"/>
    </source>
</evidence>
<feature type="region of interest" description="Disordered" evidence="16">
    <location>
        <begin position="1"/>
        <end position="30"/>
    </location>
</feature>
<dbReference type="EC" id="2.4.2.-" evidence="15"/>
<dbReference type="PANTHER" id="PTHR10459:SF60">
    <property type="entry name" value="POLY [ADP-RIBOSE] POLYMERASE 2"/>
    <property type="match status" value="1"/>
</dbReference>
<dbReference type="OrthoDB" id="2017365at2759"/>
<dbReference type="GO" id="GO:0005730">
    <property type="term" value="C:nucleolus"/>
    <property type="evidence" value="ECO:0007669"/>
    <property type="project" value="TreeGrafter"/>
</dbReference>
<feature type="domain" description="PARP catalytic" evidence="17">
    <location>
        <begin position="331"/>
        <end position="566"/>
    </location>
</feature>
<dbReference type="Proteomes" id="UP000800041">
    <property type="component" value="Unassembled WGS sequence"/>
</dbReference>
<dbReference type="EMBL" id="ML977150">
    <property type="protein sequence ID" value="KAF1988038.1"/>
    <property type="molecule type" value="Genomic_DNA"/>
</dbReference>
<dbReference type="InterPro" id="IPR008893">
    <property type="entry name" value="WGR_domain"/>
</dbReference>
<keyword evidence="10 15" id="KW-0520">NAD</keyword>
<dbReference type="PROSITE" id="PS51059">
    <property type="entry name" value="PARP_CATALYTIC"/>
    <property type="match status" value="1"/>
</dbReference>
<keyword evidence="21" id="KW-1185">Reference proteome</keyword>
<keyword evidence="2 15" id="KW-0328">Glycosyltransferase</keyword>
<evidence type="ECO:0000259" key="19">
    <source>
        <dbReference type="PROSITE" id="PS51977"/>
    </source>
</evidence>
<evidence type="ECO:0000256" key="14">
    <source>
        <dbReference type="ARBA" id="ARBA00033987"/>
    </source>
</evidence>
<dbReference type="GO" id="GO:0016779">
    <property type="term" value="F:nucleotidyltransferase activity"/>
    <property type="evidence" value="ECO:0007669"/>
    <property type="project" value="UniProtKB-KW"/>
</dbReference>
<comment type="catalytic activity">
    <reaction evidence="14">
        <text>NAD(+) + (ADP-D-ribosyl)n-acceptor = nicotinamide + (ADP-D-ribosyl)n+1-acceptor + H(+).</text>
        <dbReference type="EC" id="2.4.2.30"/>
    </reaction>
</comment>
<organism evidence="20 21">
    <name type="scientific">Aulographum hederae CBS 113979</name>
    <dbReference type="NCBI Taxonomy" id="1176131"/>
    <lineage>
        <taxon>Eukaryota</taxon>
        <taxon>Fungi</taxon>
        <taxon>Dikarya</taxon>
        <taxon>Ascomycota</taxon>
        <taxon>Pezizomycotina</taxon>
        <taxon>Dothideomycetes</taxon>
        <taxon>Pleosporomycetidae</taxon>
        <taxon>Aulographales</taxon>
        <taxon>Aulographaceae</taxon>
    </lineage>
</organism>
<dbReference type="Gene3D" id="2.20.140.10">
    <property type="entry name" value="WGR domain"/>
    <property type="match status" value="1"/>
</dbReference>
<feature type="region of interest" description="Disordered" evidence="16">
    <location>
        <begin position="163"/>
        <end position="186"/>
    </location>
</feature>
<keyword evidence="4" id="KW-0548">Nucleotidyltransferase</keyword>
<feature type="domain" description="WGR" evidence="19">
    <location>
        <begin position="62"/>
        <end position="158"/>
    </location>
</feature>
<feature type="domain" description="PARP alpha-helical" evidence="18">
    <location>
        <begin position="192"/>
        <end position="318"/>
    </location>
</feature>
<dbReference type="GO" id="GO:0003950">
    <property type="term" value="F:NAD+ poly-ADP-ribosyltransferase activity"/>
    <property type="evidence" value="ECO:0007669"/>
    <property type="project" value="UniProtKB-UniRule"/>
</dbReference>
<dbReference type="InterPro" id="IPR004102">
    <property type="entry name" value="Poly(ADP-ribose)pol_reg_dom"/>
</dbReference>
<proteinExistence type="inferred from homology"/>
<dbReference type="SUPFAM" id="SSF47587">
    <property type="entry name" value="Domain of poly(ADP-ribose) polymerase"/>
    <property type="match status" value="1"/>
</dbReference>
<dbReference type="GO" id="GO:1990404">
    <property type="term" value="F:NAD+-protein mono-ADP-ribosyltransferase activity"/>
    <property type="evidence" value="ECO:0007669"/>
    <property type="project" value="TreeGrafter"/>
</dbReference>
<evidence type="ECO:0000259" key="18">
    <source>
        <dbReference type="PROSITE" id="PS51060"/>
    </source>
</evidence>
<dbReference type="InterPro" id="IPR036616">
    <property type="entry name" value="Poly(ADP-ribose)pol_reg_dom_sf"/>
</dbReference>
<dbReference type="AlphaFoldDB" id="A0A6G1H503"/>
<dbReference type="FunFam" id="1.20.142.10:FF:000002">
    <property type="entry name" value="Poly [ADP-ribose] polymerase"/>
    <property type="match status" value="1"/>
</dbReference>
<dbReference type="PANTHER" id="PTHR10459">
    <property type="entry name" value="DNA LIGASE"/>
    <property type="match status" value="1"/>
</dbReference>
<keyword evidence="3 15" id="KW-0808">Transferase</keyword>
<keyword evidence="12" id="KW-0539">Nucleus</keyword>
<evidence type="ECO:0000256" key="11">
    <source>
        <dbReference type="ARBA" id="ARBA00023125"/>
    </source>
</evidence>
<evidence type="ECO:0000256" key="10">
    <source>
        <dbReference type="ARBA" id="ARBA00023027"/>
    </source>
</evidence>
<sequence>MAGKKRKQAADTQAGPSKAKKQAKVEGQKAISRDINVKVDEGFGDYGKSISKHQLCPHGQGETKVYIDGDGMIYDVSMNQTNIGNNNNKYYHLQLLEKDGGKTYYTHTRWGRVGDSGQVRTVGPIPFESALKEFEKKFKEKSGHKWEDRGEEPKPKKYTYLEKNYESDDEDTTDTKNVKDEEEEVAPIAQPKSTLPVPTQRLMELIFNQNHFNSVLESMGYNANKLPLGKLGENTLKKGFEHLKELANLIAQPSLAETKYEMSQSDAIQEFSNRYYSTIPHIFGHRRPPMIDHDGILRQEVSMLDTLSTMNVANEIMKASNNKKTDAESINIIDQRFNSLQMNEMTPLLHKSKEFKNLADYLVKSAGQTHGIEYSVQDIFRIERQGENDRFEKSEYANIKNKNRRLLWHGSRTTNFGGILSQGLRIAPPEAPVNGYAFGKGIYCADASTKSANYCLSGQSNNTGLLLLCEVELGDPMYEIPTGNSNAQSDCKKNGSIATLGVGRTVPLGWRDAGCVHNKLKGVLMPDPAKALGDNKDMTTGYLQYNEYIVYNIAQIRLRYLLRVGM</sequence>
<evidence type="ECO:0000256" key="8">
    <source>
        <dbReference type="ARBA" id="ARBA00022771"/>
    </source>
</evidence>
<dbReference type="GO" id="GO:0070212">
    <property type="term" value="P:protein poly-ADP-ribosylation"/>
    <property type="evidence" value="ECO:0007669"/>
    <property type="project" value="TreeGrafter"/>
</dbReference>
<evidence type="ECO:0000313" key="21">
    <source>
        <dbReference type="Proteomes" id="UP000800041"/>
    </source>
</evidence>
<keyword evidence="8" id="KW-0863">Zinc-finger</keyword>
<keyword evidence="11" id="KW-0238">DNA-binding</keyword>
<evidence type="ECO:0000256" key="16">
    <source>
        <dbReference type="SAM" id="MobiDB-lite"/>
    </source>
</evidence>
<reference evidence="20" key="1">
    <citation type="journal article" date="2020" name="Stud. Mycol.">
        <title>101 Dothideomycetes genomes: a test case for predicting lifestyles and emergence of pathogens.</title>
        <authorList>
            <person name="Haridas S."/>
            <person name="Albert R."/>
            <person name="Binder M."/>
            <person name="Bloem J."/>
            <person name="Labutti K."/>
            <person name="Salamov A."/>
            <person name="Andreopoulos B."/>
            <person name="Baker S."/>
            <person name="Barry K."/>
            <person name="Bills G."/>
            <person name="Bluhm B."/>
            <person name="Cannon C."/>
            <person name="Castanera R."/>
            <person name="Culley D."/>
            <person name="Daum C."/>
            <person name="Ezra D."/>
            <person name="Gonzalez J."/>
            <person name="Henrissat B."/>
            <person name="Kuo A."/>
            <person name="Liang C."/>
            <person name="Lipzen A."/>
            <person name="Lutzoni F."/>
            <person name="Magnuson J."/>
            <person name="Mondo S."/>
            <person name="Nolan M."/>
            <person name="Ohm R."/>
            <person name="Pangilinan J."/>
            <person name="Park H.-J."/>
            <person name="Ramirez L."/>
            <person name="Alfaro M."/>
            <person name="Sun H."/>
            <person name="Tritt A."/>
            <person name="Yoshinaga Y."/>
            <person name="Zwiers L.-H."/>
            <person name="Turgeon B."/>
            <person name="Goodwin S."/>
            <person name="Spatafora J."/>
            <person name="Crous P."/>
            <person name="Grigoriev I."/>
        </authorList>
    </citation>
    <scope>NUCLEOTIDE SEQUENCE</scope>
    <source>
        <strain evidence="20">CBS 113979</strain>
    </source>
</reference>
<dbReference type="FunFam" id="2.20.140.10:FF:000001">
    <property type="entry name" value="Poly [ADP-ribose] polymerase"/>
    <property type="match status" value="1"/>
</dbReference>
<dbReference type="InterPro" id="IPR012317">
    <property type="entry name" value="Poly(ADP-ribose)pol_cat_dom"/>
</dbReference>
<keyword evidence="6" id="KW-0677">Repeat</keyword>
<dbReference type="GO" id="GO:0006302">
    <property type="term" value="P:double-strand break repair"/>
    <property type="evidence" value="ECO:0007669"/>
    <property type="project" value="TreeGrafter"/>
</dbReference>
<keyword evidence="5" id="KW-0479">Metal-binding</keyword>
<dbReference type="SUPFAM" id="SSF56399">
    <property type="entry name" value="ADP-ribosylation"/>
    <property type="match status" value="1"/>
</dbReference>
<dbReference type="CDD" id="cd01437">
    <property type="entry name" value="parp_like"/>
    <property type="match status" value="1"/>
</dbReference>
<dbReference type="Gene3D" id="1.20.142.10">
    <property type="entry name" value="Poly(ADP-ribose) polymerase, regulatory domain"/>
    <property type="match status" value="1"/>
</dbReference>
<evidence type="ECO:0000256" key="6">
    <source>
        <dbReference type="ARBA" id="ARBA00022737"/>
    </source>
</evidence>
<evidence type="ECO:0000256" key="15">
    <source>
        <dbReference type="RuleBase" id="RU362114"/>
    </source>
</evidence>
<dbReference type="Pfam" id="PF02877">
    <property type="entry name" value="PARP_reg"/>
    <property type="match status" value="1"/>
</dbReference>
<dbReference type="SMART" id="SM00773">
    <property type="entry name" value="WGR"/>
    <property type="match status" value="1"/>
</dbReference>
<evidence type="ECO:0000256" key="2">
    <source>
        <dbReference type="ARBA" id="ARBA00022676"/>
    </source>
</evidence>
<evidence type="ECO:0000256" key="3">
    <source>
        <dbReference type="ARBA" id="ARBA00022679"/>
    </source>
</evidence>
<dbReference type="PROSITE" id="PS51977">
    <property type="entry name" value="WGR"/>
    <property type="match status" value="1"/>
</dbReference>
<dbReference type="GO" id="GO:0003677">
    <property type="term" value="F:DNA binding"/>
    <property type="evidence" value="ECO:0007669"/>
    <property type="project" value="UniProtKB-KW"/>
</dbReference>
<comment type="similarity">
    <text evidence="13">Belongs to the ARTD/PARP family.</text>
</comment>
<dbReference type="GO" id="GO:0008270">
    <property type="term" value="F:zinc ion binding"/>
    <property type="evidence" value="ECO:0007669"/>
    <property type="project" value="UniProtKB-KW"/>
</dbReference>
<accession>A0A6G1H503</accession>
<dbReference type="Pfam" id="PF00644">
    <property type="entry name" value="PARP"/>
    <property type="match status" value="1"/>
</dbReference>
<dbReference type="Pfam" id="PF05406">
    <property type="entry name" value="WGR"/>
    <property type="match status" value="1"/>
</dbReference>
<evidence type="ECO:0000256" key="7">
    <source>
        <dbReference type="ARBA" id="ARBA00022765"/>
    </source>
</evidence>
<keyword evidence="9" id="KW-0862">Zinc</keyword>
<evidence type="ECO:0000259" key="17">
    <source>
        <dbReference type="PROSITE" id="PS51059"/>
    </source>
</evidence>
<dbReference type="SUPFAM" id="SSF142921">
    <property type="entry name" value="WGR domain-like"/>
    <property type="match status" value="1"/>
</dbReference>
<protein>
    <recommendedName>
        <fullName evidence="15">Poly [ADP-ribose] polymerase</fullName>
        <shortName evidence="15">PARP</shortName>
        <ecNumber evidence="15">2.4.2.-</ecNumber>
    </recommendedName>
</protein>
<dbReference type="InterPro" id="IPR036930">
    <property type="entry name" value="WGR_dom_sf"/>
</dbReference>
<evidence type="ECO:0000313" key="20">
    <source>
        <dbReference type="EMBL" id="KAF1988038.1"/>
    </source>
</evidence>
<dbReference type="PROSITE" id="PS51060">
    <property type="entry name" value="PARP_ALPHA_HD"/>
    <property type="match status" value="1"/>
</dbReference>
<name>A0A6G1H503_9PEZI</name>